<reference evidence="3 4" key="1">
    <citation type="journal article" date="2021" name="Plant Biotechnol. J.">
        <title>Multi-omics assisted identification of the key and species-specific regulatory components of drought-tolerant mechanisms in Gossypium stocksii.</title>
        <authorList>
            <person name="Yu D."/>
            <person name="Ke L."/>
            <person name="Zhang D."/>
            <person name="Wu Y."/>
            <person name="Sun Y."/>
            <person name="Mei J."/>
            <person name="Sun J."/>
            <person name="Sun Y."/>
        </authorList>
    </citation>
    <scope>NUCLEOTIDE SEQUENCE [LARGE SCALE GENOMIC DNA]</scope>
    <source>
        <strain evidence="4">cv. E1</strain>
        <tissue evidence="3">Leaf</tissue>
    </source>
</reference>
<gene>
    <name evidence="3" type="ORF">J1N35_000676</name>
</gene>
<dbReference type="OrthoDB" id="943768at2759"/>
<name>A0A9D3WJ67_9ROSI</name>
<comment type="caution">
    <text evidence="3">The sequence shown here is derived from an EMBL/GenBank/DDBJ whole genome shotgun (WGS) entry which is preliminary data.</text>
</comment>
<comment type="similarity">
    <text evidence="1">Belongs to the CNOT9 family.</text>
</comment>
<dbReference type="PANTHER" id="PTHR12262">
    <property type="entry name" value="CCR4-NOT TRANSCRIPTION COMPLEX SUBUNIT 9"/>
    <property type="match status" value="1"/>
</dbReference>
<dbReference type="Proteomes" id="UP000828251">
    <property type="component" value="Unassembled WGS sequence"/>
</dbReference>
<protein>
    <recommendedName>
        <fullName evidence="5">Cell differentiation protein rcd1</fullName>
    </recommendedName>
</protein>
<dbReference type="Pfam" id="PF04078">
    <property type="entry name" value="Rcd1"/>
    <property type="match status" value="2"/>
</dbReference>
<accession>A0A9D3WJ67</accession>
<dbReference type="InterPro" id="IPR011989">
    <property type="entry name" value="ARM-like"/>
</dbReference>
<evidence type="ECO:0008006" key="5">
    <source>
        <dbReference type="Google" id="ProtNLM"/>
    </source>
</evidence>
<dbReference type="Gene3D" id="1.25.10.10">
    <property type="entry name" value="Leucine-rich Repeat Variant"/>
    <property type="match status" value="2"/>
</dbReference>
<evidence type="ECO:0000256" key="1">
    <source>
        <dbReference type="ARBA" id="ARBA00006385"/>
    </source>
</evidence>
<sequence>MVRKAAYPPSFRPIRNPCINLLQIYRLVRQLRSLEIGEQCLDLLSKNRHSCNLLAIFLWSSPGSMRLLLLVITSAYRPLVSNKLSERVVRRTCNAIGLFQTLASHPDTKMSFIRASMPEYLYAFLKTRSRERNYERLRFASLVVIGSLVEVDNPEVVDYLLATEMFPCCLCCMEIGTTLSKTVATFIIYRTLLNEKGLNYLLSMPERYLVVTHCLENMVEVLDVEDEEYLPHLLKNIIGCYLRISENESRIRADLSGYIPWLLVDYKYVNIIRKEKAHANFLFQGDPEAFGNLRRLIWLFGSGTGIPENLPVSHPVWSSDDEECNLKTRRHHLEFQYFCNVFFSLFSHPSSEKMVSGAAAPLTSNPPARVKYLIRGLASEETREQSLDVLCKNRLAYDNLAVLLRNSFGTMSVLLKIIISAYRPLLSDGLTERAVTQICNAIALFQCVASHPNTRIPFIRATMPVYLYPFLNTMSNERSYECLRITSLGVIGSLAKVEDPEVIEYLLSTQIFPSCLRCMEVGKTLSRTVSTFIIYRILLSEKGLKYCFVLAERYLSVSQCLGKLVENLSEDDAENLPQLLKNIIGCYLRLSENERTRPQLSSYVPWKLLDQKYANIVRSDPEALADLRQLVCNLRTSKSCTTHCTDEPPASSDSPGPSIP</sequence>
<dbReference type="EMBL" id="JAIQCV010000001">
    <property type="protein sequence ID" value="KAH1129298.1"/>
    <property type="molecule type" value="Genomic_DNA"/>
</dbReference>
<feature type="region of interest" description="Disordered" evidence="2">
    <location>
        <begin position="641"/>
        <end position="660"/>
    </location>
</feature>
<keyword evidence="4" id="KW-1185">Reference proteome</keyword>
<organism evidence="3 4">
    <name type="scientific">Gossypium stocksii</name>
    <dbReference type="NCBI Taxonomy" id="47602"/>
    <lineage>
        <taxon>Eukaryota</taxon>
        <taxon>Viridiplantae</taxon>
        <taxon>Streptophyta</taxon>
        <taxon>Embryophyta</taxon>
        <taxon>Tracheophyta</taxon>
        <taxon>Spermatophyta</taxon>
        <taxon>Magnoliopsida</taxon>
        <taxon>eudicotyledons</taxon>
        <taxon>Gunneridae</taxon>
        <taxon>Pentapetalae</taxon>
        <taxon>rosids</taxon>
        <taxon>malvids</taxon>
        <taxon>Malvales</taxon>
        <taxon>Malvaceae</taxon>
        <taxon>Malvoideae</taxon>
        <taxon>Gossypium</taxon>
    </lineage>
</organism>
<evidence type="ECO:0000313" key="3">
    <source>
        <dbReference type="EMBL" id="KAH1129298.1"/>
    </source>
</evidence>
<dbReference type="InterPro" id="IPR007216">
    <property type="entry name" value="CNOT9"/>
</dbReference>
<evidence type="ECO:0000256" key="2">
    <source>
        <dbReference type="SAM" id="MobiDB-lite"/>
    </source>
</evidence>
<dbReference type="AlphaFoldDB" id="A0A9D3WJ67"/>
<dbReference type="SUPFAM" id="SSF48371">
    <property type="entry name" value="ARM repeat"/>
    <property type="match status" value="1"/>
</dbReference>
<dbReference type="GO" id="GO:0030014">
    <property type="term" value="C:CCR4-NOT complex"/>
    <property type="evidence" value="ECO:0007669"/>
    <property type="project" value="InterPro"/>
</dbReference>
<feature type="compositionally biased region" description="Polar residues" evidence="2">
    <location>
        <begin position="651"/>
        <end position="660"/>
    </location>
</feature>
<proteinExistence type="inferred from homology"/>
<evidence type="ECO:0000313" key="4">
    <source>
        <dbReference type="Proteomes" id="UP000828251"/>
    </source>
</evidence>
<dbReference type="GO" id="GO:0006402">
    <property type="term" value="P:mRNA catabolic process"/>
    <property type="evidence" value="ECO:0007669"/>
    <property type="project" value="InterPro"/>
</dbReference>
<dbReference type="FunFam" id="1.25.10.10:FF:000661">
    <property type="entry name" value="Cell differentiation family, Rcd1-like containing protein"/>
    <property type="match status" value="1"/>
</dbReference>
<dbReference type="InterPro" id="IPR016024">
    <property type="entry name" value="ARM-type_fold"/>
</dbReference>